<keyword evidence="8" id="KW-1185">Reference proteome</keyword>
<dbReference type="InterPro" id="IPR058792">
    <property type="entry name" value="Beta-barrel_RND_2"/>
</dbReference>
<evidence type="ECO:0000256" key="2">
    <source>
        <dbReference type="SAM" id="Coils"/>
    </source>
</evidence>
<dbReference type="AlphaFoldDB" id="A0A0K1Q481"/>
<evidence type="ECO:0000313" key="8">
    <source>
        <dbReference type="Proteomes" id="UP000064967"/>
    </source>
</evidence>
<dbReference type="Pfam" id="PF25917">
    <property type="entry name" value="BSH_RND"/>
    <property type="match status" value="1"/>
</dbReference>
<evidence type="ECO:0000256" key="1">
    <source>
        <dbReference type="ARBA" id="ARBA00009477"/>
    </source>
</evidence>
<dbReference type="STRING" id="1391654.AKJ09_07115"/>
<keyword evidence="2" id="KW-0175">Coiled coil</keyword>
<evidence type="ECO:0000259" key="5">
    <source>
        <dbReference type="Pfam" id="PF25954"/>
    </source>
</evidence>
<dbReference type="InterPro" id="IPR058637">
    <property type="entry name" value="YknX-like_C"/>
</dbReference>
<dbReference type="RefSeq" id="WP_146651738.1">
    <property type="nucleotide sequence ID" value="NZ_CP012333.1"/>
</dbReference>
<evidence type="ECO:0000313" key="7">
    <source>
        <dbReference type="EMBL" id="AKV00452.1"/>
    </source>
</evidence>
<dbReference type="Pfam" id="PF25876">
    <property type="entry name" value="HH_MFP_RND"/>
    <property type="match status" value="1"/>
</dbReference>
<dbReference type="SUPFAM" id="SSF111369">
    <property type="entry name" value="HlyD-like secretion proteins"/>
    <property type="match status" value="1"/>
</dbReference>
<organism evidence="7 8">
    <name type="scientific">Labilithrix luteola</name>
    <dbReference type="NCBI Taxonomy" id="1391654"/>
    <lineage>
        <taxon>Bacteria</taxon>
        <taxon>Pseudomonadati</taxon>
        <taxon>Myxococcota</taxon>
        <taxon>Polyangia</taxon>
        <taxon>Polyangiales</taxon>
        <taxon>Labilitrichaceae</taxon>
        <taxon>Labilithrix</taxon>
    </lineage>
</organism>
<dbReference type="NCBIfam" id="TIGR01730">
    <property type="entry name" value="RND_mfp"/>
    <property type="match status" value="1"/>
</dbReference>
<dbReference type="FunFam" id="2.40.30.170:FF:000010">
    <property type="entry name" value="Efflux RND transporter periplasmic adaptor subunit"/>
    <property type="match status" value="1"/>
</dbReference>
<dbReference type="Gene3D" id="2.40.50.100">
    <property type="match status" value="1"/>
</dbReference>
<feature type="domain" description="Multidrug resistance protein MdtA-like alpha-helical hairpin" evidence="3">
    <location>
        <begin position="110"/>
        <end position="173"/>
    </location>
</feature>
<name>A0A0K1Q481_9BACT</name>
<dbReference type="GO" id="GO:1990281">
    <property type="term" value="C:efflux pump complex"/>
    <property type="evidence" value="ECO:0007669"/>
    <property type="project" value="TreeGrafter"/>
</dbReference>
<evidence type="ECO:0000259" key="6">
    <source>
        <dbReference type="Pfam" id="PF25989"/>
    </source>
</evidence>
<comment type="similarity">
    <text evidence="1">Belongs to the membrane fusion protein (MFP) (TC 8.A.1) family.</text>
</comment>
<dbReference type="Proteomes" id="UP000064967">
    <property type="component" value="Chromosome"/>
</dbReference>
<dbReference type="InterPro" id="IPR058625">
    <property type="entry name" value="MdtA-like_BSH"/>
</dbReference>
<dbReference type="InterPro" id="IPR006143">
    <property type="entry name" value="RND_pump_MFP"/>
</dbReference>
<feature type="coiled-coil region" evidence="2">
    <location>
        <begin position="102"/>
        <end position="129"/>
    </location>
</feature>
<feature type="domain" description="YknX-like C-terminal permuted SH3-like" evidence="6">
    <location>
        <begin position="296"/>
        <end position="360"/>
    </location>
</feature>
<evidence type="ECO:0000259" key="3">
    <source>
        <dbReference type="Pfam" id="PF25876"/>
    </source>
</evidence>
<dbReference type="Gene3D" id="1.10.287.470">
    <property type="entry name" value="Helix hairpin bin"/>
    <property type="match status" value="1"/>
</dbReference>
<dbReference type="Pfam" id="PF25954">
    <property type="entry name" value="Beta-barrel_RND_2"/>
    <property type="match status" value="1"/>
</dbReference>
<dbReference type="GO" id="GO:0015562">
    <property type="term" value="F:efflux transmembrane transporter activity"/>
    <property type="evidence" value="ECO:0007669"/>
    <property type="project" value="TreeGrafter"/>
</dbReference>
<dbReference type="Pfam" id="PF25989">
    <property type="entry name" value="YknX_C"/>
    <property type="match status" value="1"/>
</dbReference>
<gene>
    <name evidence="7" type="ORF">AKJ09_07115</name>
</gene>
<protein>
    <submittedName>
        <fullName evidence="7">Putative Co/Zn/Cd efflux system membrane fusion protein</fullName>
    </submittedName>
</protein>
<dbReference type="Gene3D" id="2.40.30.170">
    <property type="match status" value="1"/>
</dbReference>
<sequence length="361" mass="37433">MKPQGGFAVRAALVVAALACASGCRKKDANASVEAKAPAVRAVVKTATVDSRPMPRALPLTGTLQADVRTELTANASGRVVKTFVERGQKVTRGTAIAQLDIRAAAASAAEANANLESAKTQLEASRIECSRYDALVARGAITQQEYAKQTAKCKQDQAALGVSEARVASASLTVGDGTVRAPFTGVVTERAVSVGDYVQASSKVATLVVGDPLRLLLTVPERRFSDVKIGSLVRFAAAALPGRTFEGHIEHISGEVRSATRDVVVEAEVPNADGALLPGMFVDVDVVTGEVPMPVVPKSAVFDVGADKSLYVVESGQLVRRIVKPGVASGDLLAIEEGVTKGDVVVVDPSPSLEGGQLVQ</sequence>
<reference evidence="7 8" key="1">
    <citation type="submission" date="2015-08" db="EMBL/GenBank/DDBJ databases">
        <authorList>
            <person name="Babu N.S."/>
            <person name="Beckwith C.J."/>
            <person name="Beseler K.G."/>
            <person name="Brison A."/>
            <person name="Carone J.V."/>
            <person name="Caskin T.P."/>
            <person name="Diamond M."/>
            <person name="Durham M.E."/>
            <person name="Foxe J.M."/>
            <person name="Go M."/>
            <person name="Henderson B.A."/>
            <person name="Jones I.B."/>
            <person name="McGettigan J.A."/>
            <person name="Micheletti S.J."/>
            <person name="Nasrallah M.E."/>
            <person name="Ortiz D."/>
            <person name="Piller C.R."/>
            <person name="Privatt S.R."/>
            <person name="Schneider S.L."/>
            <person name="Sharp S."/>
            <person name="Smith T.C."/>
            <person name="Stanton J.D."/>
            <person name="Ullery H.E."/>
            <person name="Wilson R.J."/>
            <person name="Serrano M.G."/>
            <person name="Buck G."/>
            <person name="Lee V."/>
            <person name="Wang Y."/>
            <person name="Carvalho R."/>
            <person name="Voegtly L."/>
            <person name="Shi R."/>
            <person name="Duckworth R."/>
            <person name="Johnson A."/>
            <person name="Loviza R."/>
            <person name="Walstead R."/>
            <person name="Shah Z."/>
            <person name="Kiflezghi M."/>
            <person name="Wade K."/>
            <person name="Ball S.L."/>
            <person name="Bradley K.W."/>
            <person name="Asai D.J."/>
            <person name="Bowman C.A."/>
            <person name="Russell D.A."/>
            <person name="Pope W.H."/>
            <person name="Jacobs-Sera D."/>
            <person name="Hendrix R.W."/>
            <person name="Hatfull G.F."/>
        </authorList>
    </citation>
    <scope>NUCLEOTIDE SEQUENCE [LARGE SCALE GENOMIC DNA]</scope>
    <source>
        <strain evidence="7 8">DSM 27648</strain>
    </source>
</reference>
<dbReference type="Gene3D" id="2.40.420.20">
    <property type="match status" value="1"/>
</dbReference>
<accession>A0A0K1Q481</accession>
<dbReference type="PANTHER" id="PTHR30469">
    <property type="entry name" value="MULTIDRUG RESISTANCE PROTEIN MDTA"/>
    <property type="match status" value="1"/>
</dbReference>
<dbReference type="OrthoDB" id="9784484at2"/>
<dbReference type="KEGG" id="llu:AKJ09_07115"/>
<feature type="domain" description="CusB-like beta-barrel" evidence="5">
    <location>
        <begin position="219"/>
        <end position="288"/>
    </location>
</feature>
<proteinExistence type="inferred from homology"/>
<dbReference type="InterPro" id="IPR058624">
    <property type="entry name" value="MdtA-like_HH"/>
</dbReference>
<dbReference type="EMBL" id="CP012333">
    <property type="protein sequence ID" value="AKV00452.1"/>
    <property type="molecule type" value="Genomic_DNA"/>
</dbReference>
<feature type="domain" description="Multidrug resistance protein MdtA-like barrel-sandwich hybrid" evidence="4">
    <location>
        <begin position="71"/>
        <end position="210"/>
    </location>
</feature>
<evidence type="ECO:0000259" key="4">
    <source>
        <dbReference type="Pfam" id="PF25917"/>
    </source>
</evidence>